<dbReference type="PANTHER" id="PTHR30069:SF29">
    <property type="entry name" value="HEMOGLOBIN AND HEMOGLOBIN-HAPTOGLOBIN-BINDING PROTEIN 1-RELATED"/>
    <property type="match status" value="1"/>
</dbReference>
<sequence length="698" mass="76864">MMAACKPGLSRSAPFSTGRGQHMKYRKSGTAIAVMACFWSASALAQQNAPSPVTRYSPDFFARSQPYSALDMVALLPGFSLDSGNADIRGYAGSAGNVLIDGARPASKQESLEEILRRIPANAVERIELIRGSVPGIDMQGRAVIANIVRVKAAMARGRMEAGAYIFRSGLLSPRIAAEASHRSGDRLIEASIAYYREYDDQHGPGSRDRLAPDGTVLRDADYRQDEGDKAIEATGNYEDRLWGGKLRLNGSFSRSRTFADIEQLTRAPVAARELIFERARKTAKEFGLQYARDMGARTGMELVALHRAGTGHARTSAFEGRGSDVTRTDTDAPETIVRAVLRRRGALVSLEGGLEGALNILDSYNRLEEDGVAVPLPAAHVRIEERRVEPFVTSSWQFSPSLSLEAGLRFESSTLIQRGDSSLRKSLAFAKPRLLASWSPGANDQIRLLFEREVGQLDFANFVTSSSLATGTVTAGNPDLEPDRTWRHEVALEHRFWTSGSLLLTVRRERIDNLVDRLPVVASSTIFDAVGNIGRGARLELAADLSLPLDRMGLPGMLIKANVTCRRSHVIDPATGERRHISDDAPLEGELHFTHDLPRWRARWGVDVVLPTAEREFRFNEIRTDRIGTQAGIFAEYRPDPVWNVRIFARNLIDSSNSRERIVFGGLRGTTGRAYVETRLLGVGPYVGFTVQRSFGK</sequence>
<keyword evidence="9" id="KW-0998">Cell outer membrane</keyword>
<accession>A0A2T5G270</accession>
<evidence type="ECO:0000256" key="3">
    <source>
        <dbReference type="ARBA" id="ARBA00022452"/>
    </source>
</evidence>
<dbReference type="EMBL" id="NWBU01000004">
    <property type="protein sequence ID" value="PTQ13236.1"/>
    <property type="molecule type" value="Genomic_DNA"/>
</dbReference>
<keyword evidence="5 12" id="KW-0732">Signal</keyword>
<evidence type="ECO:0000256" key="1">
    <source>
        <dbReference type="ARBA" id="ARBA00004571"/>
    </source>
</evidence>
<evidence type="ECO:0000256" key="11">
    <source>
        <dbReference type="SAM" id="MobiDB-lite"/>
    </source>
</evidence>
<dbReference type="InterPro" id="IPR000531">
    <property type="entry name" value="Beta-barrel_TonB"/>
</dbReference>
<gene>
    <name evidence="15" type="ORF">CLG96_03710</name>
</gene>
<dbReference type="InterPro" id="IPR039426">
    <property type="entry name" value="TonB-dep_rcpt-like"/>
</dbReference>
<feature type="chain" id="PRO_5015780766" evidence="12">
    <location>
        <begin position="46"/>
        <end position="698"/>
    </location>
</feature>
<evidence type="ECO:0000256" key="12">
    <source>
        <dbReference type="SAM" id="SignalP"/>
    </source>
</evidence>
<organism evidence="15 16">
    <name type="scientific">Sphingomonas oleivorans</name>
    <dbReference type="NCBI Taxonomy" id="1735121"/>
    <lineage>
        <taxon>Bacteria</taxon>
        <taxon>Pseudomonadati</taxon>
        <taxon>Pseudomonadota</taxon>
        <taxon>Alphaproteobacteria</taxon>
        <taxon>Sphingomonadales</taxon>
        <taxon>Sphingomonadaceae</taxon>
        <taxon>Sphingomonas</taxon>
    </lineage>
</organism>
<keyword evidence="8 15" id="KW-0675">Receptor</keyword>
<feature type="region of interest" description="Disordered" evidence="11">
    <location>
        <begin position="1"/>
        <end position="20"/>
    </location>
</feature>
<keyword evidence="3" id="KW-1134">Transmembrane beta strand</keyword>
<evidence type="ECO:0000256" key="6">
    <source>
        <dbReference type="ARBA" id="ARBA00023077"/>
    </source>
</evidence>
<evidence type="ECO:0000256" key="10">
    <source>
        <dbReference type="RuleBase" id="RU003357"/>
    </source>
</evidence>
<proteinExistence type="inferred from homology"/>
<evidence type="ECO:0000256" key="8">
    <source>
        <dbReference type="ARBA" id="ARBA00023170"/>
    </source>
</evidence>
<evidence type="ECO:0000256" key="5">
    <source>
        <dbReference type="ARBA" id="ARBA00022729"/>
    </source>
</evidence>
<dbReference type="GO" id="GO:0015344">
    <property type="term" value="F:siderophore uptake transmembrane transporter activity"/>
    <property type="evidence" value="ECO:0007669"/>
    <property type="project" value="TreeGrafter"/>
</dbReference>
<dbReference type="Gene3D" id="2.170.130.10">
    <property type="entry name" value="TonB-dependent receptor, plug domain"/>
    <property type="match status" value="1"/>
</dbReference>
<comment type="subcellular location">
    <subcellularLocation>
        <location evidence="1">Cell outer membrane</location>
        <topology evidence="1">Multi-pass membrane protein</topology>
    </subcellularLocation>
</comment>
<feature type="domain" description="TonB-dependent receptor-like beta-barrel" evidence="13">
    <location>
        <begin position="199"/>
        <end position="653"/>
    </location>
</feature>
<dbReference type="InterPro" id="IPR012910">
    <property type="entry name" value="Plug_dom"/>
</dbReference>
<keyword evidence="2" id="KW-0813">Transport</keyword>
<reference evidence="15 16" key="1">
    <citation type="submission" date="2017-09" db="EMBL/GenBank/DDBJ databases">
        <title>Sphingomonas panjinensis sp.nov., isolated from oil-contaminated soil.</title>
        <authorList>
            <person name="Wang L."/>
            <person name="Chen L."/>
        </authorList>
    </citation>
    <scope>NUCLEOTIDE SEQUENCE [LARGE SCALE GENOMIC DNA]</scope>
    <source>
        <strain evidence="15 16">FW-11</strain>
    </source>
</reference>
<dbReference type="AlphaFoldDB" id="A0A2T5G270"/>
<dbReference type="OrthoDB" id="7622322at2"/>
<dbReference type="PANTHER" id="PTHR30069">
    <property type="entry name" value="TONB-DEPENDENT OUTER MEMBRANE RECEPTOR"/>
    <property type="match status" value="1"/>
</dbReference>
<evidence type="ECO:0000256" key="4">
    <source>
        <dbReference type="ARBA" id="ARBA00022692"/>
    </source>
</evidence>
<evidence type="ECO:0000313" key="15">
    <source>
        <dbReference type="EMBL" id="PTQ13236.1"/>
    </source>
</evidence>
<keyword evidence="4" id="KW-0812">Transmembrane</keyword>
<dbReference type="Gene3D" id="2.40.170.20">
    <property type="entry name" value="TonB-dependent receptor, beta-barrel domain"/>
    <property type="match status" value="1"/>
</dbReference>
<evidence type="ECO:0000256" key="9">
    <source>
        <dbReference type="ARBA" id="ARBA00023237"/>
    </source>
</evidence>
<dbReference type="SUPFAM" id="SSF56935">
    <property type="entry name" value="Porins"/>
    <property type="match status" value="1"/>
</dbReference>
<dbReference type="Pfam" id="PF07715">
    <property type="entry name" value="Plug"/>
    <property type="match status" value="1"/>
</dbReference>
<comment type="similarity">
    <text evidence="10">Belongs to the TonB-dependent receptor family.</text>
</comment>
<evidence type="ECO:0000256" key="7">
    <source>
        <dbReference type="ARBA" id="ARBA00023136"/>
    </source>
</evidence>
<evidence type="ECO:0000259" key="13">
    <source>
        <dbReference type="Pfam" id="PF00593"/>
    </source>
</evidence>
<dbReference type="InterPro" id="IPR037066">
    <property type="entry name" value="Plug_dom_sf"/>
</dbReference>
<name>A0A2T5G270_9SPHN</name>
<dbReference type="InterPro" id="IPR036942">
    <property type="entry name" value="Beta-barrel_TonB_sf"/>
</dbReference>
<dbReference type="Proteomes" id="UP000244162">
    <property type="component" value="Unassembled WGS sequence"/>
</dbReference>
<keyword evidence="7 10" id="KW-0472">Membrane</keyword>
<evidence type="ECO:0000313" key="16">
    <source>
        <dbReference type="Proteomes" id="UP000244162"/>
    </source>
</evidence>
<dbReference type="GO" id="GO:0044718">
    <property type="term" value="P:siderophore transmembrane transport"/>
    <property type="evidence" value="ECO:0007669"/>
    <property type="project" value="TreeGrafter"/>
</dbReference>
<feature type="signal peptide" evidence="12">
    <location>
        <begin position="1"/>
        <end position="45"/>
    </location>
</feature>
<dbReference type="GO" id="GO:0009279">
    <property type="term" value="C:cell outer membrane"/>
    <property type="evidence" value="ECO:0007669"/>
    <property type="project" value="UniProtKB-SubCell"/>
</dbReference>
<dbReference type="Pfam" id="PF00593">
    <property type="entry name" value="TonB_dep_Rec_b-barrel"/>
    <property type="match status" value="1"/>
</dbReference>
<evidence type="ECO:0000259" key="14">
    <source>
        <dbReference type="Pfam" id="PF07715"/>
    </source>
</evidence>
<comment type="caution">
    <text evidence="15">The sequence shown here is derived from an EMBL/GenBank/DDBJ whole genome shotgun (WGS) entry which is preliminary data.</text>
</comment>
<keyword evidence="16" id="KW-1185">Reference proteome</keyword>
<keyword evidence="6 10" id="KW-0798">TonB box</keyword>
<feature type="domain" description="TonB-dependent receptor plug" evidence="14">
    <location>
        <begin position="46"/>
        <end position="133"/>
    </location>
</feature>
<protein>
    <submittedName>
        <fullName evidence="15">TonB-dependent receptor</fullName>
    </submittedName>
</protein>
<evidence type="ECO:0000256" key="2">
    <source>
        <dbReference type="ARBA" id="ARBA00022448"/>
    </source>
</evidence>